<feature type="compositionally biased region" description="Basic and acidic residues" evidence="1">
    <location>
        <begin position="525"/>
        <end position="537"/>
    </location>
</feature>
<dbReference type="KEGG" id="tet:TTHERM_00691160"/>
<feature type="compositionally biased region" description="Basic and acidic residues" evidence="1">
    <location>
        <begin position="987"/>
        <end position="1001"/>
    </location>
</feature>
<feature type="compositionally biased region" description="Basic and acidic residues" evidence="1">
    <location>
        <begin position="1022"/>
        <end position="1033"/>
    </location>
</feature>
<feature type="compositionally biased region" description="Polar residues" evidence="1">
    <location>
        <begin position="480"/>
        <end position="496"/>
    </location>
</feature>
<organism evidence="2 3">
    <name type="scientific">Tetrahymena thermophila (strain SB210)</name>
    <dbReference type="NCBI Taxonomy" id="312017"/>
    <lineage>
        <taxon>Eukaryota</taxon>
        <taxon>Sar</taxon>
        <taxon>Alveolata</taxon>
        <taxon>Ciliophora</taxon>
        <taxon>Intramacronucleata</taxon>
        <taxon>Oligohymenophorea</taxon>
        <taxon>Hymenostomatida</taxon>
        <taxon>Tetrahymenina</taxon>
        <taxon>Tetrahymenidae</taxon>
        <taxon>Tetrahymena</taxon>
    </lineage>
</organism>
<gene>
    <name evidence="2" type="ORF">TTHERM_00691160</name>
</gene>
<protein>
    <submittedName>
        <fullName evidence="2">Uncharacterized protein</fullName>
    </submittedName>
</protein>
<keyword evidence="3" id="KW-1185">Reference proteome</keyword>
<sequence length="1331" mass="156179">MSDYQSYQTGNFNQQKYEGQQMTFEGYKNIQLAADSKIPQFGRQSGDYSNAAGQTQYDSLKRDQIHTNQDFNQLLQKRELRQESTVEVLKKVDDILRNSQIMTGSSNLNQLKTVEPFQTGINSNYLNNNNTSSGGIGSSELQKRVDDILRNSQLSQIDKLKNTAFSPSPSAGALSHNTLKQQKSVDEIIAEIKTRNSQVGGSNFIQKNANSNISIPIGSNQYISTSRDVSPIVNTGGGARTGIASNSIVGQFNSYVPSGNTPIGAAPLSGNISPNNNVQDILQRYKKTQTFTSQFSENFSMAQEIPQQGINQSQHKTFAEDDTMKNNFNENSVFDIKQYNLSNKNLLNNVEQNANLQKVLPQGFTPRQQSPLVNNAAPIISGVNQLQLNHNNIQDQNRDFSPKTNGMNQQSSTSIHSQNPVIEELVRKYSQKSLSSSFVQTNNPSSFYRQASQEREASNNQQNNNQQYSMKQDLFIQGNQEYQGEQSSSPIQQRSDNVSDQKKQYKQQQQQEENERRVRSSNKKKNQEDQNEHSQKDTHKKVTVSKGQNKESIYVENQQDDPIQEHDKIKILTSFVHHCAWLLQKNYRRYIDKKLLSYPHIKKIVDEIKFLEEEKLQFPDDIEHVQRLEEEIYEQQYQYENAVKSIKRVWAKQYQDRVKKLKDPKKQQQPQQSNRESRKQVHINEEKEQERRISTQRSNQRINTDESSKERKEIQTEAYSERKHLWEDKPITAKSQKKNEGQISWDNAYPQGHKLDNSQLEFIESQKKKNHQSKSNNVNDNQYESEKERKDAWDDIPIGTHKKKGEQNWEEYPSNNQNPIKQKVKKEVKKQEVAVEEKNDQQKPKQESKKTKEQIENLKKRTKYDPRKAIQEAKQKNQADNQNSPQKNDAEEFKVTDVQENNNENIEQKSPPQKKKPFLKRKQATKKTQQIQNHEEDEDIQVPNEDESQGKQIEREPVKRSPKPTKQENNKKQKEANEIEEDPNAEQFRDDLNDLDRQKKDFLKKKPKEIKFQKLNWKNVKSRTDTGRQELEQRQQYMKQQKITQQEIKEKQNQMKKNLKKQVQPYDHYYPELNYIDEDEAFNDPKFRGNQLNISNSKNPNTYYDHNNQKQVTQQQYPIAPKVFTEYLPNKVQQKAIHQASPLQPTQEIVIRPQMFQNKQNVNNQQEIDMNFIDSNQEQELQERDLQLLEFQKRLQNQQNNGKYKNMGHDLEKMRQNKRESILNQQQLPQQQQPTSQQFMQDYQRMSNQFTDDQIREMQQSQFQSSQNQHKQIFQFPQNFFKGENKQGQQNRQPIKYEDYILSQQNQMNSKSLQEIMLKKQQQFMKLDEFS</sequence>
<feature type="compositionally biased region" description="Basic and acidic residues" evidence="1">
    <location>
        <begin position="675"/>
        <end position="693"/>
    </location>
</feature>
<feature type="compositionally biased region" description="Basic and acidic residues" evidence="1">
    <location>
        <begin position="784"/>
        <end position="793"/>
    </location>
</feature>
<feature type="compositionally biased region" description="Polar residues" evidence="1">
    <location>
        <begin position="545"/>
        <end position="559"/>
    </location>
</feature>
<evidence type="ECO:0000313" key="3">
    <source>
        <dbReference type="Proteomes" id="UP000009168"/>
    </source>
</evidence>
<dbReference type="GeneID" id="7833837"/>
<feature type="region of interest" description="Disordered" evidence="1">
    <location>
        <begin position="1019"/>
        <end position="1038"/>
    </location>
</feature>
<evidence type="ECO:0000256" key="1">
    <source>
        <dbReference type="SAM" id="MobiDB-lite"/>
    </source>
</evidence>
<accession>I7MFV7</accession>
<dbReference type="Proteomes" id="UP000009168">
    <property type="component" value="Unassembled WGS sequence"/>
</dbReference>
<name>I7MFV7_TETTS</name>
<feature type="compositionally biased region" description="Polar residues" evidence="1">
    <location>
        <begin position="878"/>
        <end position="887"/>
    </location>
</feature>
<feature type="compositionally biased region" description="Basic and acidic residues" evidence="1">
    <location>
        <begin position="888"/>
        <end position="897"/>
    </location>
</feature>
<dbReference type="RefSeq" id="XP_001032081.2">
    <property type="nucleotide sequence ID" value="XM_001032081.2"/>
</dbReference>
<feature type="compositionally biased region" description="Polar residues" evidence="1">
    <location>
        <begin position="402"/>
        <end position="420"/>
    </location>
</feature>
<dbReference type="InParanoid" id="I7MFV7"/>
<proteinExistence type="predicted"/>
<feature type="compositionally biased region" description="Polar residues" evidence="1">
    <location>
        <begin position="898"/>
        <end position="911"/>
    </location>
</feature>
<feature type="compositionally biased region" description="Basic and acidic residues" evidence="1">
    <location>
        <begin position="829"/>
        <end position="877"/>
    </location>
</feature>
<feature type="compositionally biased region" description="Basic and acidic residues" evidence="1">
    <location>
        <begin position="948"/>
        <end position="977"/>
    </location>
</feature>
<feature type="compositionally biased region" description="Basic residues" evidence="1">
    <location>
        <begin position="912"/>
        <end position="925"/>
    </location>
</feature>
<feature type="region of interest" description="Disordered" evidence="1">
    <location>
        <begin position="395"/>
        <end position="420"/>
    </location>
</feature>
<feature type="region of interest" description="Disordered" evidence="1">
    <location>
        <begin position="659"/>
        <end position="1008"/>
    </location>
</feature>
<feature type="compositionally biased region" description="Basic and acidic residues" evidence="1">
    <location>
        <begin position="703"/>
        <end position="731"/>
    </location>
</feature>
<reference evidence="3" key="1">
    <citation type="journal article" date="2006" name="PLoS Biol.">
        <title>Macronuclear genome sequence of the ciliate Tetrahymena thermophila, a model eukaryote.</title>
        <authorList>
            <person name="Eisen J.A."/>
            <person name="Coyne R.S."/>
            <person name="Wu M."/>
            <person name="Wu D."/>
            <person name="Thiagarajan M."/>
            <person name="Wortman J.R."/>
            <person name="Badger J.H."/>
            <person name="Ren Q."/>
            <person name="Amedeo P."/>
            <person name="Jones K.M."/>
            <person name="Tallon L.J."/>
            <person name="Delcher A.L."/>
            <person name="Salzberg S.L."/>
            <person name="Silva J.C."/>
            <person name="Haas B.J."/>
            <person name="Majoros W.H."/>
            <person name="Farzad M."/>
            <person name="Carlton J.M."/>
            <person name="Smith R.K. Jr."/>
            <person name="Garg J."/>
            <person name="Pearlman R.E."/>
            <person name="Karrer K.M."/>
            <person name="Sun L."/>
            <person name="Manning G."/>
            <person name="Elde N.C."/>
            <person name="Turkewitz A.P."/>
            <person name="Asai D.J."/>
            <person name="Wilkes D.E."/>
            <person name="Wang Y."/>
            <person name="Cai H."/>
            <person name="Collins K."/>
            <person name="Stewart B.A."/>
            <person name="Lee S.R."/>
            <person name="Wilamowska K."/>
            <person name="Weinberg Z."/>
            <person name="Ruzzo W.L."/>
            <person name="Wloga D."/>
            <person name="Gaertig J."/>
            <person name="Frankel J."/>
            <person name="Tsao C.-C."/>
            <person name="Gorovsky M.A."/>
            <person name="Keeling P.J."/>
            <person name="Waller R.F."/>
            <person name="Patron N.J."/>
            <person name="Cherry J.M."/>
            <person name="Stover N.A."/>
            <person name="Krieger C.J."/>
            <person name="del Toro C."/>
            <person name="Ryder H.F."/>
            <person name="Williamson S.C."/>
            <person name="Barbeau R.A."/>
            <person name="Hamilton E.P."/>
            <person name="Orias E."/>
        </authorList>
    </citation>
    <scope>NUCLEOTIDE SEQUENCE [LARGE SCALE GENOMIC DNA]</scope>
    <source>
        <strain evidence="3">SB210</strain>
    </source>
</reference>
<feature type="region of interest" description="Disordered" evidence="1">
    <location>
        <begin position="480"/>
        <end position="559"/>
    </location>
</feature>
<feature type="compositionally biased region" description="Acidic residues" evidence="1">
    <location>
        <begin position="935"/>
        <end position="947"/>
    </location>
</feature>
<evidence type="ECO:0000313" key="2">
    <source>
        <dbReference type="EMBL" id="EAR84418.2"/>
    </source>
</evidence>
<dbReference type="EMBL" id="GG662490">
    <property type="protein sequence ID" value="EAR84418.2"/>
    <property type="molecule type" value="Genomic_DNA"/>
</dbReference>